<dbReference type="PANTHER" id="PTHR43133">
    <property type="entry name" value="RNA POLYMERASE ECF-TYPE SIGMA FACTO"/>
    <property type="match status" value="1"/>
</dbReference>
<comment type="similarity">
    <text evidence="1">Belongs to the sigma-70 factor family. ECF subfamily.</text>
</comment>
<dbReference type="AlphaFoldDB" id="A0A1W1IAS6"/>
<protein>
    <submittedName>
        <fullName evidence="7">Sigma-24 (FecI-like)</fullName>
    </submittedName>
</protein>
<dbReference type="SUPFAM" id="SSF88659">
    <property type="entry name" value="Sigma3 and sigma4 domains of RNA polymerase sigma factors"/>
    <property type="match status" value="1"/>
</dbReference>
<dbReference type="STRING" id="1325564.NSJP_3918"/>
<dbReference type="NCBIfam" id="TIGR02937">
    <property type="entry name" value="sigma70-ECF"/>
    <property type="match status" value="1"/>
</dbReference>
<feature type="domain" description="RNA polymerase sigma-70 region 2" evidence="5">
    <location>
        <begin position="5"/>
        <end position="70"/>
    </location>
</feature>
<evidence type="ECO:0000259" key="5">
    <source>
        <dbReference type="Pfam" id="PF04542"/>
    </source>
</evidence>
<dbReference type="GO" id="GO:0006352">
    <property type="term" value="P:DNA-templated transcription initiation"/>
    <property type="evidence" value="ECO:0007669"/>
    <property type="project" value="InterPro"/>
</dbReference>
<gene>
    <name evidence="7" type="ORF">NSJP_3918</name>
</gene>
<dbReference type="PANTHER" id="PTHR43133:SF63">
    <property type="entry name" value="RNA POLYMERASE SIGMA FACTOR FECI-RELATED"/>
    <property type="match status" value="1"/>
</dbReference>
<name>A0A1W1IAS6_9BACT</name>
<dbReference type="InterPro" id="IPR013325">
    <property type="entry name" value="RNA_pol_sigma_r2"/>
</dbReference>
<dbReference type="KEGG" id="nja:NSJP_3918"/>
<evidence type="ECO:0000259" key="6">
    <source>
        <dbReference type="Pfam" id="PF08281"/>
    </source>
</evidence>
<evidence type="ECO:0000313" key="8">
    <source>
        <dbReference type="Proteomes" id="UP000192042"/>
    </source>
</evidence>
<dbReference type="RefSeq" id="WP_172834444.1">
    <property type="nucleotide sequence ID" value="NZ_LT828648.1"/>
</dbReference>
<organism evidence="7 8">
    <name type="scientific">Nitrospira japonica</name>
    <dbReference type="NCBI Taxonomy" id="1325564"/>
    <lineage>
        <taxon>Bacteria</taxon>
        <taxon>Pseudomonadati</taxon>
        <taxon>Nitrospirota</taxon>
        <taxon>Nitrospiria</taxon>
        <taxon>Nitrospirales</taxon>
        <taxon>Nitrospiraceae</taxon>
        <taxon>Nitrospira</taxon>
    </lineage>
</organism>
<evidence type="ECO:0000256" key="1">
    <source>
        <dbReference type="ARBA" id="ARBA00010641"/>
    </source>
</evidence>
<accession>A0A1W1IAS6</accession>
<dbReference type="Proteomes" id="UP000192042">
    <property type="component" value="Chromosome I"/>
</dbReference>
<dbReference type="GO" id="GO:0003677">
    <property type="term" value="F:DNA binding"/>
    <property type="evidence" value="ECO:0007669"/>
    <property type="project" value="InterPro"/>
</dbReference>
<dbReference type="Pfam" id="PF04542">
    <property type="entry name" value="Sigma70_r2"/>
    <property type="match status" value="1"/>
</dbReference>
<dbReference type="InterPro" id="IPR036388">
    <property type="entry name" value="WH-like_DNA-bd_sf"/>
</dbReference>
<evidence type="ECO:0000256" key="2">
    <source>
        <dbReference type="ARBA" id="ARBA00023015"/>
    </source>
</evidence>
<keyword evidence="8" id="KW-1185">Reference proteome</keyword>
<feature type="domain" description="RNA polymerase sigma factor 70 region 4 type 2" evidence="6">
    <location>
        <begin position="107"/>
        <end position="158"/>
    </location>
</feature>
<keyword evidence="3" id="KW-0731">Sigma factor</keyword>
<dbReference type="InterPro" id="IPR007627">
    <property type="entry name" value="RNA_pol_sigma70_r2"/>
</dbReference>
<dbReference type="GO" id="GO:0016987">
    <property type="term" value="F:sigma factor activity"/>
    <property type="evidence" value="ECO:0007669"/>
    <property type="project" value="UniProtKB-KW"/>
</dbReference>
<keyword evidence="4" id="KW-0804">Transcription</keyword>
<dbReference type="InterPro" id="IPR013249">
    <property type="entry name" value="RNA_pol_sigma70_r4_t2"/>
</dbReference>
<evidence type="ECO:0000256" key="4">
    <source>
        <dbReference type="ARBA" id="ARBA00023163"/>
    </source>
</evidence>
<dbReference type="InterPro" id="IPR014284">
    <property type="entry name" value="RNA_pol_sigma-70_dom"/>
</dbReference>
<dbReference type="EMBL" id="LT828648">
    <property type="protein sequence ID" value="SLM50085.1"/>
    <property type="molecule type" value="Genomic_DNA"/>
</dbReference>
<evidence type="ECO:0000313" key="7">
    <source>
        <dbReference type="EMBL" id="SLM50085.1"/>
    </source>
</evidence>
<dbReference type="Gene3D" id="1.10.1740.10">
    <property type="match status" value="1"/>
</dbReference>
<proteinExistence type="inferred from homology"/>
<dbReference type="Pfam" id="PF08281">
    <property type="entry name" value="Sigma70_r4_2"/>
    <property type="match status" value="1"/>
</dbReference>
<sequence>MLEQLFVTHRHTLVSTIARMVGCRHTAEDLAHEAYLRVSQALDARPILNLQNFLYQTARNLAIDYIRRERLRRGFMNDAAEADTLTAVPSAQPSPETQTMDGQRLALFDAALSTLPVRARRMLLLNKIQGLGYPEIAAQLGVSESTVYNDIRFAVAHCLAAMVEKDAL</sequence>
<keyword evidence="2" id="KW-0805">Transcription regulation</keyword>
<dbReference type="SUPFAM" id="SSF88946">
    <property type="entry name" value="Sigma2 domain of RNA polymerase sigma factors"/>
    <property type="match status" value="1"/>
</dbReference>
<evidence type="ECO:0000256" key="3">
    <source>
        <dbReference type="ARBA" id="ARBA00023082"/>
    </source>
</evidence>
<dbReference type="Gene3D" id="1.10.10.10">
    <property type="entry name" value="Winged helix-like DNA-binding domain superfamily/Winged helix DNA-binding domain"/>
    <property type="match status" value="1"/>
</dbReference>
<dbReference type="InterPro" id="IPR039425">
    <property type="entry name" value="RNA_pol_sigma-70-like"/>
</dbReference>
<dbReference type="InterPro" id="IPR013324">
    <property type="entry name" value="RNA_pol_sigma_r3/r4-like"/>
</dbReference>
<reference evidence="7 8" key="1">
    <citation type="submission" date="2017-03" db="EMBL/GenBank/DDBJ databases">
        <authorList>
            <person name="Afonso C.L."/>
            <person name="Miller P.J."/>
            <person name="Scott M.A."/>
            <person name="Spackman E."/>
            <person name="Goraichik I."/>
            <person name="Dimitrov K.M."/>
            <person name="Suarez D.L."/>
            <person name="Swayne D.E."/>
        </authorList>
    </citation>
    <scope>NUCLEOTIDE SEQUENCE [LARGE SCALE GENOMIC DNA]</scope>
    <source>
        <strain evidence="7">Genome sequencing of Nitrospira japonica strain NJ11</strain>
    </source>
</reference>